<evidence type="ECO:0000256" key="2">
    <source>
        <dbReference type="ARBA" id="ARBA00007353"/>
    </source>
</evidence>
<dbReference type="Gene3D" id="3.60.140.10">
    <property type="entry name" value="CNF1/YfiH-like putative cysteine hydrolases"/>
    <property type="match status" value="1"/>
</dbReference>
<evidence type="ECO:0000256" key="10">
    <source>
        <dbReference type="RuleBase" id="RU361274"/>
    </source>
</evidence>
<organism evidence="11 12">
    <name type="scientific">Devosia soli</name>
    <dbReference type="NCBI Taxonomy" id="361041"/>
    <lineage>
        <taxon>Bacteria</taxon>
        <taxon>Pseudomonadati</taxon>
        <taxon>Pseudomonadota</taxon>
        <taxon>Alphaproteobacteria</taxon>
        <taxon>Hyphomicrobiales</taxon>
        <taxon>Devosiaceae</taxon>
        <taxon>Devosia</taxon>
    </lineage>
</organism>
<name>A0A0F5LCP8_9HYPH</name>
<evidence type="ECO:0000256" key="9">
    <source>
        <dbReference type="ARBA" id="ARBA00049893"/>
    </source>
</evidence>
<dbReference type="InterPro" id="IPR038371">
    <property type="entry name" value="Cu_polyphenol_OxRdtase_sf"/>
</dbReference>
<evidence type="ECO:0000256" key="3">
    <source>
        <dbReference type="ARBA" id="ARBA00022679"/>
    </source>
</evidence>
<dbReference type="RefSeq" id="WP_046142219.1">
    <property type="nucleotide sequence ID" value="NZ_LAJG01000014.1"/>
</dbReference>
<dbReference type="PANTHER" id="PTHR30616">
    <property type="entry name" value="UNCHARACTERIZED PROTEIN YFIH"/>
    <property type="match status" value="1"/>
</dbReference>
<comment type="catalytic activity">
    <reaction evidence="1">
        <text>inosine + phosphate = alpha-D-ribose 1-phosphate + hypoxanthine</text>
        <dbReference type="Rhea" id="RHEA:27646"/>
        <dbReference type="ChEBI" id="CHEBI:17368"/>
        <dbReference type="ChEBI" id="CHEBI:17596"/>
        <dbReference type="ChEBI" id="CHEBI:43474"/>
        <dbReference type="ChEBI" id="CHEBI:57720"/>
        <dbReference type="EC" id="2.4.2.1"/>
    </reaction>
    <physiologicalReaction direction="left-to-right" evidence="1">
        <dbReference type="Rhea" id="RHEA:27647"/>
    </physiologicalReaction>
</comment>
<dbReference type="GO" id="GO:0016787">
    <property type="term" value="F:hydrolase activity"/>
    <property type="evidence" value="ECO:0007669"/>
    <property type="project" value="UniProtKB-KW"/>
</dbReference>
<dbReference type="EMBL" id="LAJG01000014">
    <property type="protein sequence ID" value="KKB80156.1"/>
    <property type="molecule type" value="Genomic_DNA"/>
</dbReference>
<evidence type="ECO:0000256" key="6">
    <source>
        <dbReference type="ARBA" id="ARBA00022833"/>
    </source>
</evidence>
<evidence type="ECO:0000313" key="12">
    <source>
        <dbReference type="Proteomes" id="UP000033514"/>
    </source>
</evidence>
<dbReference type="PATRIC" id="fig|361041.3.peg.708"/>
<comment type="catalytic activity">
    <reaction evidence="9">
        <text>S-methyl-5'-thioadenosine + phosphate = 5-(methylsulfanyl)-alpha-D-ribose 1-phosphate + adenine</text>
        <dbReference type="Rhea" id="RHEA:11852"/>
        <dbReference type="ChEBI" id="CHEBI:16708"/>
        <dbReference type="ChEBI" id="CHEBI:17509"/>
        <dbReference type="ChEBI" id="CHEBI:43474"/>
        <dbReference type="ChEBI" id="CHEBI:58533"/>
        <dbReference type="EC" id="2.4.2.28"/>
    </reaction>
    <physiologicalReaction direction="left-to-right" evidence="9">
        <dbReference type="Rhea" id="RHEA:11853"/>
    </physiologicalReaction>
</comment>
<dbReference type="AlphaFoldDB" id="A0A0F5LCP8"/>
<dbReference type="GO" id="GO:0005507">
    <property type="term" value="F:copper ion binding"/>
    <property type="evidence" value="ECO:0007669"/>
    <property type="project" value="TreeGrafter"/>
</dbReference>
<dbReference type="SUPFAM" id="SSF64438">
    <property type="entry name" value="CNF1/YfiH-like putative cysteine hydrolases"/>
    <property type="match status" value="1"/>
</dbReference>
<comment type="caution">
    <text evidence="11">The sequence shown here is derived from an EMBL/GenBank/DDBJ whole genome shotgun (WGS) entry which is preliminary data.</text>
</comment>
<protein>
    <recommendedName>
        <fullName evidence="10">Purine nucleoside phosphorylase</fullName>
    </recommendedName>
</protein>
<proteinExistence type="inferred from homology"/>
<comment type="catalytic activity">
    <reaction evidence="7">
        <text>adenosine + H2O + H(+) = inosine + NH4(+)</text>
        <dbReference type="Rhea" id="RHEA:24408"/>
        <dbReference type="ChEBI" id="CHEBI:15377"/>
        <dbReference type="ChEBI" id="CHEBI:15378"/>
        <dbReference type="ChEBI" id="CHEBI:16335"/>
        <dbReference type="ChEBI" id="CHEBI:17596"/>
        <dbReference type="ChEBI" id="CHEBI:28938"/>
        <dbReference type="EC" id="3.5.4.4"/>
    </reaction>
    <physiologicalReaction direction="left-to-right" evidence="7">
        <dbReference type="Rhea" id="RHEA:24409"/>
    </physiologicalReaction>
</comment>
<keyword evidence="12" id="KW-1185">Reference proteome</keyword>
<dbReference type="Pfam" id="PF02578">
    <property type="entry name" value="Cu-oxidase_4"/>
    <property type="match status" value="1"/>
</dbReference>
<gene>
    <name evidence="11" type="ORF">VW35_06915</name>
</gene>
<dbReference type="GO" id="GO:0017061">
    <property type="term" value="F:S-methyl-5-thioadenosine phosphorylase activity"/>
    <property type="evidence" value="ECO:0007669"/>
    <property type="project" value="UniProtKB-EC"/>
</dbReference>
<evidence type="ECO:0000256" key="7">
    <source>
        <dbReference type="ARBA" id="ARBA00047989"/>
    </source>
</evidence>
<comment type="similarity">
    <text evidence="2 10">Belongs to the purine nucleoside phosphorylase YfiH/LACC1 family.</text>
</comment>
<dbReference type="NCBIfam" id="TIGR00726">
    <property type="entry name" value="peptidoglycan editing factor PgeF"/>
    <property type="match status" value="1"/>
</dbReference>
<dbReference type="STRING" id="361041.VW35_06915"/>
<keyword evidence="3" id="KW-0808">Transferase</keyword>
<evidence type="ECO:0000256" key="4">
    <source>
        <dbReference type="ARBA" id="ARBA00022723"/>
    </source>
</evidence>
<evidence type="ECO:0000256" key="5">
    <source>
        <dbReference type="ARBA" id="ARBA00022801"/>
    </source>
</evidence>
<evidence type="ECO:0000256" key="8">
    <source>
        <dbReference type="ARBA" id="ARBA00048968"/>
    </source>
</evidence>
<dbReference type="PANTHER" id="PTHR30616:SF2">
    <property type="entry name" value="PURINE NUCLEOSIDE PHOSPHORYLASE LACC1"/>
    <property type="match status" value="1"/>
</dbReference>
<accession>A0A0F5LCP8</accession>
<comment type="catalytic activity">
    <reaction evidence="8">
        <text>adenosine + phosphate = alpha-D-ribose 1-phosphate + adenine</text>
        <dbReference type="Rhea" id="RHEA:27642"/>
        <dbReference type="ChEBI" id="CHEBI:16335"/>
        <dbReference type="ChEBI" id="CHEBI:16708"/>
        <dbReference type="ChEBI" id="CHEBI:43474"/>
        <dbReference type="ChEBI" id="CHEBI:57720"/>
        <dbReference type="EC" id="2.4.2.1"/>
    </reaction>
    <physiologicalReaction direction="left-to-right" evidence="8">
        <dbReference type="Rhea" id="RHEA:27643"/>
    </physiologicalReaction>
</comment>
<dbReference type="CDD" id="cd16833">
    <property type="entry name" value="YfiH"/>
    <property type="match status" value="1"/>
</dbReference>
<keyword evidence="5" id="KW-0378">Hydrolase</keyword>
<keyword evidence="6" id="KW-0862">Zinc</keyword>
<reference evidence="11 12" key="1">
    <citation type="submission" date="2015-03" db="EMBL/GenBank/DDBJ databases">
        <authorList>
            <person name="Hassan Y.I."/>
            <person name="Lepp D."/>
            <person name="Zhou T."/>
        </authorList>
    </citation>
    <scope>NUCLEOTIDE SEQUENCE [LARGE SCALE GENOMIC DNA]</scope>
    <source>
        <strain evidence="11 12">GH2-10</strain>
    </source>
</reference>
<keyword evidence="4" id="KW-0479">Metal-binding</keyword>
<dbReference type="InterPro" id="IPR011324">
    <property type="entry name" value="Cytotoxic_necrot_fac-like_cat"/>
</dbReference>
<dbReference type="Proteomes" id="UP000033514">
    <property type="component" value="Unassembled WGS sequence"/>
</dbReference>
<evidence type="ECO:0000256" key="1">
    <source>
        <dbReference type="ARBA" id="ARBA00000553"/>
    </source>
</evidence>
<sequence>MISFAQVPSLKNAGVQHGFFGRSGGVSSGEFAGLNVSYATGDVPDAVDRNRALVSEALGGKPLVTVKQVHSNRVVTIADGALPEKTVEADALVTARTDMLLGILTADCAPLLLVDPAARVVGAAHAGWRGAVDGILTNTVLAMEALGAQRTQIHFAIGPTISGKNYEVGQSFEEEVLTLHPKAEAFFSTPPSGKAHFDLPRYLASEAVDLGVADVVDTGLCTYADPERFFSHRYATHQKTRTGRQIAVIGLA</sequence>
<evidence type="ECO:0000313" key="11">
    <source>
        <dbReference type="EMBL" id="KKB80156.1"/>
    </source>
</evidence>
<dbReference type="InterPro" id="IPR003730">
    <property type="entry name" value="Cu_polyphenol_OxRdtase"/>
</dbReference>